<gene>
    <name evidence="1" type="ordered locus">SpyM3_1322</name>
</gene>
<evidence type="ECO:0000313" key="1">
    <source>
        <dbReference type="EMBL" id="AAM79929.1"/>
    </source>
</evidence>
<dbReference type="EMBL" id="AE014074">
    <property type="protein sequence ID" value="AAM79929.1"/>
    <property type="molecule type" value="Genomic_DNA"/>
</dbReference>
<dbReference type="HOGENOM" id="CLU_059509_0_0_9"/>
<evidence type="ECO:0000313" key="2">
    <source>
        <dbReference type="Proteomes" id="UP000000564"/>
    </source>
</evidence>
<accession>A0A0H2UVN8</accession>
<proteinExistence type="predicted"/>
<protein>
    <submittedName>
        <fullName evidence="1">Uncharacterized protein</fullName>
    </submittedName>
</protein>
<dbReference type="AlphaFoldDB" id="A0A0H2UVN8"/>
<reference evidence="1 2" key="1">
    <citation type="journal article" date="2002" name="Proc. Natl. Acad. Sci. U.S.A.">
        <title>Genome sequence of a serotype M3 strain of group A Streptococcus: phage-encoded toxins, the high-virulence phenotype, and clone emergence.</title>
        <authorList>
            <person name="Beres S.B."/>
            <person name="Sylva G.L."/>
            <person name="Barbian K.D."/>
            <person name="Lei B."/>
            <person name="Hoff J.S."/>
            <person name="Mammarella N.D."/>
            <person name="Liu M.Y."/>
            <person name="Smoot J.C."/>
            <person name="Porcella S.F."/>
            <person name="Parkins L.D."/>
            <person name="Campbell D.S."/>
            <person name="Smith T.M."/>
            <person name="McCormick J.K."/>
            <person name="Leung D.Y."/>
            <person name="Schlievert P.M."/>
            <person name="Musser J.M."/>
        </authorList>
    </citation>
    <scope>NUCLEOTIDE SEQUENCE [LARGE SCALE GENOMIC DNA]</scope>
    <source>
        <strain evidence="2">ATCC BAA-595 / MGAS315</strain>
    </source>
</reference>
<dbReference type="Proteomes" id="UP000000564">
    <property type="component" value="Chromosome"/>
</dbReference>
<dbReference type="RefSeq" id="WP_009880261.1">
    <property type="nucleotide sequence ID" value="NC_004070.1"/>
</dbReference>
<name>A0A0H2UVN8_STRP3</name>
<organism evidence="1 2">
    <name type="scientific">Streptococcus pyogenes serotype M3 (strain ATCC BAA-595 / MGAS315)</name>
    <dbReference type="NCBI Taxonomy" id="198466"/>
    <lineage>
        <taxon>Bacteria</taxon>
        <taxon>Bacillati</taxon>
        <taxon>Bacillota</taxon>
        <taxon>Bacilli</taxon>
        <taxon>Lactobacillales</taxon>
        <taxon>Streptococcaceae</taxon>
        <taxon>Streptococcus</taxon>
    </lineage>
</organism>
<dbReference type="KEGG" id="spg:SpyM3_1322"/>
<sequence length="296" mass="32574">MVTSRTYPEENLIKSTDLKYPITIDVTNKFQENISKLLEMLGVTRKISVSEGMTLKTYAGYDVTLAEGNVPEGEVIPLSKVERKIHSEKKIELKKYRKATTGEDIQMYGSNEAVTNTDNALVRQLQKKIRTDFVTALKTGTGTQDALGAGLQGALASAWGKLQVLFEDYGSERAIVFANSLDVAEYIAKAGITTQTAFGLTYLVDFTGTVIISTNDVTKGEIWATVPENIIFAYINPNNSELAKEFNLYGDPTGYIGMNHFQENTTLTIQTLLVSGMLMYPERIDGIVKVTLTPGV</sequence>